<feature type="non-terminal residue" evidence="2">
    <location>
        <position position="117"/>
    </location>
</feature>
<keyword evidence="3" id="KW-1185">Reference proteome</keyword>
<gene>
    <name evidence="2" type="ORF">IPOD504_LOCUS12756</name>
</gene>
<feature type="compositionally biased region" description="Basic and acidic residues" evidence="1">
    <location>
        <begin position="85"/>
        <end position="111"/>
    </location>
</feature>
<feature type="region of interest" description="Disordered" evidence="1">
    <location>
        <begin position="77"/>
        <end position="117"/>
    </location>
</feature>
<feature type="region of interest" description="Disordered" evidence="1">
    <location>
        <begin position="18"/>
        <end position="38"/>
    </location>
</feature>
<name>A0ABN8IUJ9_9NEOP</name>
<protein>
    <submittedName>
        <fullName evidence="2">Uncharacterized protein</fullName>
    </submittedName>
</protein>
<evidence type="ECO:0000256" key="1">
    <source>
        <dbReference type="SAM" id="MobiDB-lite"/>
    </source>
</evidence>
<dbReference type="EMBL" id="OW152842">
    <property type="protein sequence ID" value="CAH2064464.1"/>
    <property type="molecule type" value="Genomic_DNA"/>
</dbReference>
<reference evidence="2" key="1">
    <citation type="submission" date="2022-03" db="EMBL/GenBank/DDBJ databases">
        <authorList>
            <person name="Martin H S."/>
        </authorList>
    </citation>
    <scope>NUCLEOTIDE SEQUENCE</scope>
</reference>
<evidence type="ECO:0000313" key="3">
    <source>
        <dbReference type="Proteomes" id="UP000837857"/>
    </source>
</evidence>
<proteinExistence type="predicted"/>
<accession>A0ABN8IUJ9</accession>
<sequence length="117" mass="13249">MCLVCYYIEFVASTPGLQKQLGPEKAHELRPREEAAAAEQDLRSLRARFHNSDDPPFARAHAHRRAAAAMLALPRHLCPSGRPLHPHETPPRHRLAGREKSKTTTRQRLEDLTGQFV</sequence>
<feature type="compositionally biased region" description="Basic and acidic residues" evidence="1">
    <location>
        <begin position="22"/>
        <end position="38"/>
    </location>
</feature>
<evidence type="ECO:0000313" key="2">
    <source>
        <dbReference type="EMBL" id="CAH2064464.1"/>
    </source>
</evidence>
<dbReference type="Proteomes" id="UP000837857">
    <property type="component" value="Chromosome 30"/>
</dbReference>
<organism evidence="2 3">
    <name type="scientific">Iphiclides podalirius</name>
    <name type="common">scarce swallowtail</name>
    <dbReference type="NCBI Taxonomy" id="110791"/>
    <lineage>
        <taxon>Eukaryota</taxon>
        <taxon>Metazoa</taxon>
        <taxon>Ecdysozoa</taxon>
        <taxon>Arthropoda</taxon>
        <taxon>Hexapoda</taxon>
        <taxon>Insecta</taxon>
        <taxon>Pterygota</taxon>
        <taxon>Neoptera</taxon>
        <taxon>Endopterygota</taxon>
        <taxon>Lepidoptera</taxon>
        <taxon>Glossata</taxon>
        <taxon>Ditrysia</taxon>
        <taxon>Papilionoidea</taxon>
        <taxon>Papilionidae</taxon>
        <taxon>Papilioninae</taxon>
        <taxon>Iphiclides</taxon>
    </lineage>
</organism>